<protein>
    <recommendedName>
        <fullName evidence="5">Reverse transcriptase domain-containing protein</fullName>
    </recommendedName>
</protein>
<dbReference type="STRING" id="5643.A0A060SZ52"/>
<dbReference type="GO" id="GO:0015074">
    <property type="term" value="P:DNA integration"/>
    <property type="evidence" value="ECO:0007669"/>
    <property type="project" value="InterPro"/>
</dbReference>
<gene>
    <name evidence="3" type="ORF">BN946_scf184912.g53</name>
</gene>
<feature type="region of interest" description="Disordered" evidence="2">
    <location>
        <begin position="1"/>
        <end position="24"/>
    </location>
</feature>
<dbReference type="OrthoDB" id="3249498at2759"/>
<reference evidence="3" key="1">
    <citation type="submission" date="2014-01" db="EMBL/GenBank/DDBJ databases">
        <title>The genome of the white-rot fungus Pycnoporus cinnabarinus: a basidiomycete model with a versatile arsenal for lignocellulosic biomass breakdown.</title>
        <authorList>
            <person name="Levasseur A."/>
            <person name="Lomascolo A."/>
            <person name="Ruiz-Duenas F.J."/>
            <person name="Uzan E."/>
            <person name="Piumi F."/>
            <person name="Kues U."/>
            <person name="Ram A.F.J."/>
            <person name="Murat C."/>
            <person name="Haon M."/>
            <person name="Benoit I."/>
            <person name="Arfi Y."/>
            <person name="Chevret D."/>
            <person name="Drula E."/>
            <person name="Kwon M.J."/>
            <person name="Gouret P."/>
            <person name="Lesage-Meessen L."/>
            <person name="Lombard V."/>
            <person name="Mariette J."/>
            <person name="Noirot C."/>
            <person name="Park J."/>
            <person name="Patyshakuliyeva A."/>
            <person name="Wieneger R.A.B."/>
            <person name="Wosten H.A.B."/>
            <person name="Martin F."/>
            <person name="Coutinho P.M."/>
            <person name="de Vries R."/>
            <person name="Martinez A.T."/>
            <person name="Klopp C."/>
            <person name="Pontarotti P."/>
            <person name="Henrissat B."/>
            <person name="Record E."/>
        </authorList>
    </citation>
    <scope>NUCLEOTIDE SEQUENCE [LARGE SCALE GENOMIC DNA]</scope>
    <source>
        <strain evidence="3">BRFM137</strain>
    </source>
</reference>
<dbReference type="PANTHER" id="PTHR33050:SF7">
    <property type="entry name" value="RIBONUCLEASE H"/>
    <property type="match status" value="1"/>
</dbReference>
<evidence type="ECO:0000313" key="4">
    <source>
        <dbReference type="Proteomes" id="UP000029665"/>
    </source>
</evidence>
<keyword evidence="4" id="KW-1185">Reference proteome</keyword>
<dbReference type="EMBL" id="CCBP010000457">
    <property type="protein sequence ID" value="CDO77554.1"/>
    <property type="molecule type" value="Genomic_DNA"/>
</dbReference>
<dbReference type="SUPFAM" id="SSF56672">
    <property type="entry name" value="DNA/RNA polymerases"/>
    <property type="match status" value="1"/>
</dbReference>
<feature type="region of interest" description="Disordered" evidence="2">
    <location>
        <begin position="96"/>
        <end position="161"/>
    </location>
</feature>
<proteinExistence type="predicted"/>
<sequence length="1323" mass="150018">MSNAGGSPPGPPGDDQTVNEPSGFDKEVVLACEAAVESFRRKEISKADAAAKLYRALKFNEVVEENEIAERERAYKSYFDMLEDLDHNLRAGDTREAGIASSPTRSNCHEQSEDILPNKGQQTQQPRNLLERLSEPSPSKRARSVSGENSEDDEYAPRKEKRARYRQIVDESLFPFVPAIQEDSEQLPNDLQRTLVLKENYTRDLAFSKQRVICSPACPPVPDTIWADVIANRYVDLDRVFSAIYTVEGDSKNSVKLGDFELTGLPAKPKRRVERHGHWTVAWALYQRAVLFVYPHRERELRAYYDQINGFFAAVSDYEAYRVINLDRAIRGEVGRSNTLLLSDFSPLLRHRLRQGRQEEVAAPGLPMKPAFDSMKDAVHHEPAASDTSVPSAQPESTSQVLARKRRREAPAQIAANKRPRHFRGFLWEEESSAPVTPLATLSETMSALPSPPLEELNDDVIQHTLRTNAHLLRVVTPLKVDIFESLLQSHPNRPLVESVCRGFREGFWPFAESTTSEFPSSWDEPSGPMDEDALRFATQYAEEEEAAGRYSMPFLGELQPGMYSMPVHAVPKPHSEKLHFINNHSAGRFSLNSMIDKHSVGMRPDNVQDLAHNLLLFRKAYGDAPVWLFKSDIANAYRLLPMHPLWQLKQVVTINGIRRIDRCCCFGNRGSPDLFCTFMSLLLWIAINVRKVPSLLAYMDDNFSFEADPTLVPYLGYPSPVLMPLAQVHLLQLWDDVGVPHAAQKQLFGRALTITGFVVDSDNMSITLPTESCSDLVNAIRAFLNDAHQRRRPLREWQRLLGWINWGLNVQPLLRPFLQSSYAKIAGMAIPHAPIYINARVKRDLLFVASIFERHGSVHLMKASAWGPESADLTIFCDACLTGLAFWIPLYSAALVADCPTAPPGLDDNIFWYEALTVLAALEWVHSNVSPRPHRLAIYTDNLNTVQMFDSFRALPHFDELLLRTCSLLIASDIDLRVWHIAGVQNTVADALSRGLFRVARQQPPREAWTYDRLVRERAIALGYAIDKSTRVTYTSHLQSYLTFCKIHSFPINPTIDTLSFFIVFMCHHIKPDSVDSYLSGICNQLESLYPNVRSNRRSALVVRTLKGCKRLYNSPPNRKLPLSIEHILLLLNAFPASSYDNLLFRALLVCGFFGLHRLGELVDNDRVDLRDWCKKIRRSSVSVFRDNFSYVLPTHKADASHHGATIVISCEHPDVDPLAIFTHYLRERDTRFRFQPALWLTCDGHVPTRTWFITRLRQVLPSTFAGHSLRAGGATYFAARGWSDDRIQALGRWSSEAYRIYIRENPVVLQALLHGRVLQRS</sequence>
<dbReference type="Proteomes" id="UP000029665">
    <property type="component" value="Unassembled WGS sequence"/>
</dbReference>
<evidence type="ECO:0000256" key="1">
    <source>
        <dbReference type="ARBA" id="ARBA00023172"/>
    </source>
</evidence>
<keyword evidence="1" id="KW-0233">DNA recombination</keyword>
<dbReference type="InterPro" id="IPR043502">
    <property type="entry name" value="DNA/RNA_pol_sf"/>
</dbReference>
<dbReference type="SUPFAM" id="SSF56349">
    <property type="entry name" value="DNA breaking-rejoining enzymes"/>
    <property type="match status" value="1"/>
</dbReference>
<dbReference type="PANTHER" id="PTHR33050">
    <property type="entry name" value="REVERSE TRANSCRIPTASE DOMAIN-CONTAINING PROTEIN"/>
    <property type="match status" value="1"/>
</dbReference>
<feature type="region of interest" description="Disordered" evidence="2">
    <location>
        <begin position="379"/>
        <end position="415"/>
    </location>
</feature>
<dbReference type="InterPro" id="IPR011010">
    <property type="entry name" value="DNA_brk_join_enz"/>
</dbReference>
<dbReference type="GO" id="GO:0003677">
    <property type="term" value="F:DNA binding"/>
    <property type="evidence" value="ECO:0007669"/>
    <property type="project" value="InterPro"/>
</dbReference>
<dbReference type="OMA" id="NCHEQSE"/>
<accession>A0A060SZ52</accession>
<comment type="caution">
    <text evidence="3">The sequence shown here is derived from an EMBL/GenBank/DDBJ whole genome shotgun (WGS) entry which is preliminary data.</text>
</comment>
<dbReference type="HOGENOM" id="CLU_006058_0_0_1"/>
<dbReference type="InterPro" id="IPR013762">
    <property type="entry name" value="Integrase-like_cat_sf"/>
</dbReference>
<dbReference type="InterPro" id="IPR052055">
    <property type="entry name" value="Hepadnavirus_pol/RT"/>
</dbReference>
<evidence type="ECO:0000256" key="2">
    <source>
        <dbReference type="SAM" id="MobiDB-lite"/>
    </source>
</evidence>
<dbReference type="GO" id="GO:0006310">
    <property type="term" value="P:DNA recombination"/>
    <property type="evidence" value="ECO:0007669"/>
    <property type="project" value="UniProtKB-KW"/>
</dbReference>
<name>A0A060SZ52_PYCCI</name>
<feature type="compositionally biased region" description="Polar residues" evidence="2">
    <location>
        <begin position="386"/>
        <end position="401"/>
    </location>
</feature>
<organism evidence="3 4">
    <name type="scientific">Pycnoporus cinnabarinus</name>
    <name type="common">Cinnabar-red polypore</name>
    <name type="synonym">Trametes cinnabarina</name>
    <dbReference type="NCBI Taxonomy" id="5643"/>
    <lineage>
        <taxon>Eukaryota</taxon>
        <taxon>Fungi</taxon>
        <taxon>Dikarya</taxon>
        <taxon>Basidiomycota</taxon>
        <taxon>Agaricomycotina</taxon>
        <taxon>Agaricomycetes</taxon>
        <taxon>Polyporales</taxon>
        <taxon>Polyporaceae</taxon>
        <taxon>Trametes</taxon>
    </lineage>
</organism>
<dbReference type="Gene3D" id="1.10.443.10">
    <property type="entry name" value="Intergrase catalytic core"/>
    <property type="match status" value="1"/>
</dbReference>
<evidence type="ECO:0000313" key="3">
    <source>
        <dbReference type="EMBL" id="CDO77554.1"/>
    </source>
</evidence>
<evidence type="ECO:0008006" key="5">
    <source>
        <dbReference type="Google" id="ProtNLM"/>
    </source>
</evidence>